<evidence type="ECO:0000256" key="2">
    <source>
        <dbReference type="ARBA" id="ARBA00010350"/>
    </source>
</evidence>
<dbReference type="AlphaFoldDB" id="A0A7J7HIT9"/>
<name>A0A7J7HIT9_CAMSI</name>
<organism evidence="7 8">
    <name type="scientific">Camellia sinensis</name>
    <name type="common">Tea plant</name>
    <name type="synonym">Thea sinensis</name>
    <dbReference type="NCBI Taxonomy" id="4442"/>
    <lineage>
        <taxon>Eukaryota</taxon>
        <taxon>Viridiplantae</taxon>
        <taxon>Streptophyta</taxon>
        <taxon>Embryophyta</taxon>
        <taxon>Tracheophyta</taxon>
        <taxon>Spermatophyta</taxon>
        <taxon>Magnoliopsida</taxon>
        <taxon>eudicotyledons</taxon>
        <taxon>Gunneridae</taxon>
        <taxon>Pentapetalae</taxon>
        <taxon>asterids</taxon>
        <taxon>Ericales</taxon>
        <taxon>Theaceae</taxon>
        <taxon>Camellia</taxon>
    </lineage>
</organism>
<dbReference type="GO" id="GO:0016020">
    <property type="term" value="C:membrane"/>
    <property type="evidence" value="ECO:0007669"/>
    <property type="project" value="UniProtKB-SubCell"/>
</dbReference>
<dbReference type="Proteomes" id="UP000593564">
    <property type="component" value="Unassembled WGS sequence"/>
</dbReference>
<proteinExistence type="inferred from homology"/>
<sequence>MVFKMSFFTEKDWSSETLWNFDDIAPFIQAHLFKAIHFSIYCSKVSPNIHDFLVYFVLFCTLMASAFGVQCHVYCNTGGIITTFGFIGSMWWLFLTSPWKEFLFFVTNAYSKCRGFVTFLNEQKRRAFLLMFAALCGGASIGPLLELVKIDPGKIIIAFVGSAIGFVSFSLAAMSSQNRARFYLLGLFSSDLLNLIWLLRASTYGGYSALFMGIIVQARCGDVYYVHHALTFFTDFPAVVIGLIRNKKKLPVPPSEEQERRRGGRSRL</sequence>
<keyword evidence="4 6" id="KW-1133">Transmembrane helix</keyword>
<feature type="transmembrane region" description="Helical" evidence="6">
    <location>
        <begin position="127"/>
        <end position="148"/>
    </location>
</feature>
<feature type="transmembrane region" description="Helical" evidence="6">
    <location>
        <begin position="52"/>
        <end position="69"/>
    </location>
</feature>
<keyword evidence="8" id="KW-1185">Reference proteome</keyword>
<evidence type="ECO:0000256" key="1">
    <source>
        <dbReference type="ARBA" id="ARBA00004141"/>
    </source>
</evidence>
<comment type="subcellular location">
    <subcellularLocation>
        <location evidence="1">Membrane</location>
        <topology evidence="1">Multi-pass membrane protein</topology>
    </subcellularLocation>
</comment>
<evidence type="ECO:0000256" key="3">
    <source>
        <dbReference type="ARBA" id="ARBA00022692"/>
    </source>
</evidence>
<feature type="transmembrane region" description="Helical" evidence="6">
    <location>
        <begin position="76"/>
        <end position="94"/>
    </location>
</feature>
<dbReference type="PANTHER" id="PTHR23291:SF32">
    <property type="entry name" value="BAX INHIBITOR 1"/>
    <property type="match status" value="1"/>
</dbReference>
<comment type="caution">
    <text evidence="7">The sequence shown here is derived from an EMBL/GenBank/DDBJ whole genome shotgun (WGS) entry which is preliminary data.</text>
</comment>
<reference evidence="8" key="1">
    <citation type="journal article" date="2020" name="Nat. Commun.">
        <title>Genome assembly of wild tea tree DASZ reveals pedigree and selection history of tea varieties.</title>
        <authorList>
            <person name="Zhang W."/>
            <person name="Zhang Y."/>
            <person name="Qiu H."/>
            <person name="Guo Y."/>
            <person name="Wan H."/>
            <person name="Zhang X."/>
            <person name="Scossa F."/>
            <person name="Alseekh S."/>
            <person name="Zhang Q."/>
            <person name="Wang P."/>
            <person name="Xu L."/>
            <person name="Schmidt M.H."/>
            <person name="Jia X."/>
            <person name="Li D."/>
            <person name="Zhu A."/>
            <person name="Guo F."/>
            <person name="Chen W."/>
            <person name="Ni D."/>
            <person name="Usadel B."/>
            <person name="Fernie A.R."/>
            <person name="Wen W."/>
        </authorList>
    </citation>
    <scope>NUCLEOTIDE SEQUENCE [LARGE SCALE GENOMIC DNA]</scope>
    <source>
        <strain evidence="8">cv. G240</strain>
    </source>
</reference>
<keyword evidence="5 6" id="KW-0472">Membrane</keyword>
<dbReference type="InterPro" id="IPR006214">
    <property type="entry name" value="Bax_inhibitor_1-related"/>
</dbReference>
<feature type="transmembrane region" description="Helical" evidence="6">
    <location>
        <begin position="155"/>
        <end position="175"/>
    </location>
</feature>
<feature type="transmembrane region" description="Helical" evidence="6">
    <location>
        <begin position="195"/>
        <end position="216"/>
    </location>
</feature>
<evidence type="ECO:0000256" key="4">
    <source>
        <dbReference type="ARBA" id="ARBA00022989"/>
    </source>
</evidence>
<reference evidence="7 8" key="2">
    <citation type="submission" date="2020-07" db="EMBL/GenBank/DDBJ databases">
        <title>Genome assembly of wild tea tree DASZ reveals pedigree and selection history of tea varieties.</title>
        <authorList>
            <person name="Zhang W."/>
        </authorList>
    </citation>
    <scope>NUCLEOTIDE SEQUENCE [LARGE SCALE GENOMIC DNA]</scope>
    <source>
        <strain evidence="8">cv. G240</strain>
        <tissue evidence="7">Leaf</tissue>
    </source>
</reference>
<accession>A0A7J7HIT9</accession>
<keyword evidence="3 6" id="KW-0812">Transmembrane</keyword>
<evidence type="ECO:0000313" key="8">
    <source>
        <dbReference type="Proteomes" id="UP000593564"/>
    </source>
</evidence>
<feature type="transmembrane region" description="Helical" evidence="6">
    <location>
        <begin position="223"/>
        <end position="244"/>
    </location>
</feature>
<protein>
    <submittedName>
        <fullName evidence="7">Uncharacterized protein</fullName>
    </submittedName>
</protein>
<evidence type="ECO:0000256" key="5">
    <source>
        <dbReference type="ARBA" id="ARBA00023136"/>
    </source>
</evidence>
<gene>
    <name evidence="7" type="ORF">HYC85_010707</name>
</gene>
<comment type="similarity">
    <text evidence="2 6">Belongs to the BI1 family.</text>
</comment>
<evidence type="ECO:0000256" key="6">
    <source>
        <dbReference type="RuleBase" id="RU004379"/>
    </source>
</evidence>
<dbReference type="PANTHER" id="PTHR23291">
    <property type="entry name" value="BAX INHIBITOR-RELATED"/>
    <property type="match status" value="1"/>
</dbReference>
<evidence type="ECO:0000313" key="7">
    <source>
        <dbReference type="EMBL" id="KAF5952763.1"/>
    </source>
</evidence>
<dbReference type="EMBL" id="JACBKZ010000004">
    <property type="protein sequence ID" value="KAF5952763.1"/>
    <property type="molecule type" value="Genomic_DNA"/>
</dbReference>